<evidence type="ECO:0000256" key="1">
    <source>
        <dbReference type="PROSITE-ProRule" id="PRU00339"/>
    </source>
</evidence>
<accession>A0ABN1MI30</accession>
<reference evidence="2 3" key="1">
    <citation type="journal article" date="2019" name="Int. J. Syst. Evol. Microbiol.">
        <title>The Global Catalogue of Microorganisms (GCM) 10K type strain sequencing project: providing services to taxonomists for standard genome sequencing and annotation.</title>
        <authorList>
            <consortium name="The Broad Institute Genomics Platform"/>
            <consortium name="The Broad Institute Genome Sequencing Center for Infectious Disease"/>
            <person name="Wu L."/>
            <person name="Ma J."/>
        </authorList>
    </citation>
    <scope>NUCLEOTIDE SEQUENCE [LARGE SCALE GENOMIC DNA]</scope>
    <source>
        <strain evidence="2 3">JCM 16082</strain>
    </source>
</reference>
<dbReference type="Pfam" id="PF13181">
    <property type="entry name" value="TPR_8"/>
    <property type="match status" value="1"/>
</dbReference>
<gene>
    <name evidence="2" type="ORF">GCM10009117_19450</name>
</gene>
<keyword evidence="3" id="KW-1185">Reference proteome</keyword>
<dbReference type="Gene3D" id="1.25.40.10">
    <property type="entry name" value="Tetratricopeptide repeat domain"/>
    <property type="match status" value="3"/>
</dbReference>
<evidence type="ECO:0000313" key="3">
    <source>
        <dbReference type="Proteomes" id="UP001500507"/>
    </source>
</evidence>
<dbReference type="Pfam" id="PF13432">
    <property type="entry name" value="TPR_16"/>
    <property type="match status" value="1"/>
</dbReference>
<evidence type="ECO:0000313" key="2">
    <source>
        <dbReference type="EMBL" id="GAA0872798.1"/>
    </source>
</evidence>
<dbReference type="SUPFAM" id="SSF48452">
    <property type="entry name" value="TPR-like"/>
    <property type="match status" value="1"/>
</dbReference>
<dbReference type="PROSITE" id="PS50005">
    <property type="entry name" value="TPR"/>
    <property type="match status" value="1"/>
</dbReference>
<evidence type="ECO:0008006" key="4">
    <source>
        <dbReference type="Google" id="ProtNLM"/>
    </source>
</evidence>
<name>A0ABN1MI30_9FLAO</name>
<dbReference type="InterPro" id="IPR011990">
    <property type="entry name" value="TPR-like_helical_dom_sf"/>
</dbReference>
<comment type="caution">
    <text evidence="2">The sequence shown here is derived from an EMBL/GenBank/DDBJ whole genome shotgun (WGS) entry which is preliminary data.</text>
</comment>
<sequence length="457" mass="51978">MNHLHKITLIITLLYWTAVGFAQDEIRPGADVNVDDLGDVSDEFQELFFEALKQKGIENYEKAITALEKCQKLQPLDAVVYYELAKNHTALKNYVKAEKNVKEALELKPKDEDLLVQLYEVYFAQKEYEKAIETTHQLLGFDMKYQEKLANLYMLTREYDKALLALDKIDVAQGQSLYRDSLRTRIYAQSGNILGKIANLEKRIATDPENNTYYIELIEAYKTADMPDKVKEMMRKLEVVRPQDPNVQVVLYKDYIASKQTSKAVYSIKAVISSNEIDPTTKFDALNALITYAETHPEVEPDLKTILEEFVTSGSGEGMDRMLGEFYLTKNDTIKALGFYESAVKQETTNLSLIKKTADLQLKAKRFKEAQELTENTLALYPTQAKLYVLQAKALNGLQEYDEAIDLLMMGLDFVAGNTALSASFFEAFSMAYAGKGDEVKAKEYREKAKNVQNSNE</sequence>
<keyword evidence="1" id="KW-0802">TPR repeat</keyword>
<dbReference type="Proteomes" id="UP001500507">
    <property type="component" value="Unassembled WGS sequence"/>
</dbReference>
<dbReference type="PANTHER" id="PTHR12558:SF44">
    <property type="entry name" value="TETRATRICOPEPTIDE REPEAT-CONTAINING PROTEIN"/>
    <property type="match status" value="1"/>
</dbReference>
<organism evidence="2 3">
    <name type="scientific">Gangjinia marincola</name>
    <dbReference type="NCBI Taxonomy" id="578463"/>
    <lineage>
        <taxon>Bacteria</taxon>
        <taxon>Pseudomonadati</taxon>
        <taxon>Bacteroidota</taxon>
        <taxon>Flavobacteriia</taxon>
        <taxon>Flavobacteriales</taxon>
        <taxon>Flavobacteriaceae</taxon>
        <taxon>Gangjinia</taxon>
    </lineage>
</organism>
<dbReference type="EMBL" id="BAAAFG010000015">
    <property type="protein sequence ID" value="GAA0872798.1"/>
    <property type="molecule type" value="Genomic_DNA"/>
</dbReference>
<dbReference type="SMART" id="SM00028">
    <property type="entry name" value="TPR"/>
    <property type="match status" value="4"/>
</dbReference>
<dbReference type="InterPro" id="IPR019734">
    <property type="entry name" value="TPR_rpt"/>
</dbReference>
<protein>
    <recommendedName>
        <fullName evidence="4">Tetratricopeptide repeat protein</fullName>
    </recommendedName>
</protein>
<dbReference type="PANTHER" id="PTHR12558">
    <property type="entry name" value="CELL DIVISION CYCLE 16,23,27"/>
    <property type="match status" value="1"/>
</dbReference>
<proteinExistence type="predicted"/>
<dbReference type="RefSeq" id="WP_343766738.1">
    <property type="nucleotide sequence ID" value="NZ_BAAAFG010000015.1"/>
</dbReference>
<dbReference type="Pfam" id="PF14559">
    <property type="entry name" value="TPR_19"/>
    <property type="match status" value="1"/>
</dbReference>
<feature type="repeat" description="TPR" evidence="1">
    <location>
        <begin position="78"/>
        <end position="111"/>
    </location>
</feature>